<evidence type="ECO:0000313" key="1">
    <source>
        <dbReference type="EMBL" id="CAD7205958.1"/>
    </source>
</evidence>
<protein>
    <submittedName>
        <fullName evidence="1">Uncharacterized protein</fullName>
    </submittedName>
</protein>
<accession>A0A7R8VVZ0</accession>
<dbReference type="AlphaFoldDB" id="A0A7R8VVZ0"/>
<reference evidence="1" key="1">
    <citation type="submission" date="2020-11" db="EMBL/GenBank/DDBJ databases">
        <authorList>
            <person name="Tran Van P."/>
        </authorList>
    </citation>
    <scope>NUCLEOTIDE SEQUENCE</scope>
</reference>
<gene>
    <name evidence="1" type="ORF">TDIB3V08_LOCUS12108</name>
</gene>
<proteinExistence type="predicted"/>
<dbReference type="EMBL" id="OA577869">
    <property type="protein sequence ID" value="CAD7205958.1"/>
    <property type="molecule type" value="Genomic_DNA"/>
</dbReference>
<organism evidence="1">
    <name type="scientific">Timema douglasi</name>
    <name type="common">Walking stick</name>
    <dbReference type="NCBI Taxonomy" id="61478"/>
    <lineage>
        <taxon>Eukaryota</taxon>
        <taxon>Metazoa</taxon>
        <taxon>Ecdysozoa</taxon>
        <taxon>Arthropoda</taxon>
        <taxon>Hexapoda</taxon>
        <taxon>Insecta</taxon>
        <taxon>Pterygota</taxon>
        <taxon>Neoptera</taxon>
        <taxon>Polyneoptera</taxon>
        <taxon>Phasmatodea</taxon>
        <taxon>Timematodea</taxon>
        <taxon>Timematoidea</taxon>
        <taxon>Timematidae</taxon>
        <taxon>Timema</taxon>
    </lineage>
</organism>
<sequence>MSILLTITALVVKQGTSVGNHRNQHSHVIYAAAVKLYNSPSQTQLTHSGTTTIRHTHRSTVNVELARGPRFAASRVG</sequence>
<name>A0A7R8VVZ0_TIMDO</name>